<gene>
    <name evidence="3" type="ORF">PR001_g892</name>
    <name evidence="2" type="ORF">PR002_g1063</name>
</gene>
<evidence type="ECO:0000313" key="5">
    <source>
        <dbReference type="Proteomes" id="UP000435112"/>
    </source>
</evidence>
<protein>
    <submittedName>
        <fullName evidence="2">Uncharacterized protein</fullName>
    </submittedName>
</protein>
<dbReference type="Proteomes" id="UP000429607">
    <property type="component" value="Unassembled WGS sequence"/>
</dbReference>
<feature type="compositionally biased region" description="Polar residues" evidence="1">
    <location>
        <begin position="24"/>
        <end position="35"/>
    </location>
</feature>
<sequence>MQSAVLKTCRRAAAASGRMHSARALTTYSGGQPSEGQGGFYGSAKTRSEASSKFSPGARAEPQDLTKLQQLMQQWEAQKVSLAAEEQTQALARIASKEETLIQRLLIRGAPVWGLSTQQREFVAQCSKACP</sequence>
<dbReference type="EMBL" id="QXFV01000025">
    <property type="protein sequence ID" value="KAE9052018.1"/>
    <property type="molecule type" value="Genomic_DNA"/>
</dbReference>
<organism evidence="2 5">
    <name type="scientific">Phytophthora rubi</name>
    <dbReference type="NCBI Taxonomy" id="129364"/>
    <lineage>
        <taxon>Eukaryota</taxon>
        <taxon>Sar</taxon>
        <taxon>Stramenopiles</taxon>
        <taxon>Oomycota</taxon>
        <taxon>Peronosporomycetes</taxon>
        <taxon>Peronosporales</taxon>
        <taxon>Peronosporaceae</taxon>
        <taxon>Phytophthora</taxon>
    </lineage>
</organism>
<proteinExistence type="predicted"/>
<evidence type="ECO:0000313" key="3">
    <source>
        <dbReference type="EMBL" id="KAE9052018.1"/>
    </source>
</evidence>
<evidence type="ECO:0000313" key="2">
    <source>
        <dbReference type="EMBL" id="KAE9047388.1"/>
    </source>
</evidence>
<comment type="caution">
    <text evidence="2">The sequence shown here is derived from an EMBL/GenBank/DDBJ whole genome shotgun (WGS) entry which is preliminary data.</text>
</comment>
<evidence type="ECO:0000313" key="4">
    <source>
        <dbReference type="Proteomes" id="UP000429607"/>
    </source>
</evidence>
<dbReference type="OrthoDB" id="44564at2759"/>
<name>A0A6A3P188_9STRA</name>
<accession>A0A6A3P188</accession>
<feature type="region of interest" description="Disordered" evidence="1">
    <location>
        <begin position="24"/>
        <end position="62"/>
    </location>
</feature>
<reference evidence="4 5" key="1">
    <citation type="submission" date="2018-09" db="EMBL/GenBank/DDBJ databases">
        <title>Genomic investigation of the strawberry pathogen Phytophthora fragariae indicates pathogenicity is determined by transcriptional variation in three key races.</title>
        <authorList>
            <person name="Adams T.M."/>
            <person name="Armitage A.D."/>
            <person name="Sobczyk M.K."/>
            <person name="Bates H.J."/>
            <person name="Dunwell J.M."/>
            <person name="Nellist C.F."/>
            <person name="Harrison R.J."/>
        </authorList>
    </citation>
    <scope>NUCLEOTIDE SEQUENCE [LARGE SCALE GENOMIC DNA]</scope>
    <source>
        <strain evidence="3 4">SCRP249</strain>
        <strain evidence="2 5">SCRP324</strain>
    </source>
</reference>
<dbReference type="AlphaFoldDB" id="A0A6A3P188"/>
<dbReference type="EMBL" id="QXFU01000029">
    <property type="protein sequence ID" value="KAE9047388.1"/>
    <property type="molecule type" value="Genomic_DNA"/>
</dbReference>
<dbReference type="Proteomes" id="UP000435112">
    <property type="component" value="Unassembled WGS sequence"/>
</dbReference>
<evidence type="ECO:0000256" key="1">
    <source>
        <dbReference type="SAM" id="MobiDB-lite"/>
    </source>
</evidence>